<dbReference type="AlphaFoldDB" id="A0A0F9BU87"/>
<accession>A0A0F9BU87</accession>
<dbReference type="EMBL" id="LAZR01036203">
    <property type="protein sequence ID" value="KKL25470.1"/>
    <property type="molecule type" value="Genomic_DNA"/>
</dbReference>
<name>A0A0F9BU87_9ZZZZ</name>
<dbReference type="SUPFAM" id="SSF46955">
    <property type="entry name" value="Putative DNA-binding domain"/>
    <property type="match status" value="1"/>
</dbReference>
<reference evidence="1" key="1">
    <citation type="journal article" date="2015" name="Nature">
        <title>Complex archaea that bridge the gap between prokaryotes and eukaryotes.</title>
        <authorList>
            <person name="Spang A."/>
            <person name="Saw J.H."/>
            <person name="Jorgensen S.L."/>
            <person name="Zaremba-Niedzwiedzka K."/>
            <person name="Martijn J."/>
            <person name="Lind A.E."/>
            <person name="van Eijk R."/>
            <person name="Schleper C."/>
            <person name="Guy L."/>
            <person name="Ettema T.J."/>
        </authorList>
    </citation>
    <scope>NUCLEOTIDE SEQUENCE</scope>
</reference>
<sequence>MSRYPDYHVNEVWDAPDWIFSSLYTMTPKKAARELGVSRPTLLKYSDGLELTVYRNWNRWRYYSRHEIMKLKEEAQERPLEEIMKQRATGKE</sequence>
<dbReference type="InterPro" id="IPR009061">
    <property type="entry name" value="DNA-bd_dom_put_sf"/>
</dbReference>
<organism evidence="1">
    <name type="scientific">marine sediment metagenome</name>
    <dbReference type="NCBI Taxonomy" id="412755"/>
    <lineage>
        <taxon>unclassified sequences</taxon>
        <taxon>metagenomes</taxon>
        <taxon>ecological metagenomes</taxon>
    </lineage>
</organism>
<dbReference type="Gene3D" id="1.10.1660.10">
    <property type="match status" value="1"/>
</dbReference>
<evidence type="ECO:0000313" key="1">
    <source>
        <dbReference type="EMBL" id="KKL25470.1"/>
    </source>
</evidence>
<proteinExistence type="predicted"/>
<gene>
    <name evidence="1" type="ORF">LCGC14_2404960</name>
</gene>
<comment type="caution">
    <text evidence="1">The sequence shown here is derived from an EMBL/GenBank/DDBJ whole genome shotgun (WGS) entry which is preliminary data.</text>
</comment>
<protein>
    <submittedName>
        <fullName evidence="1">Uncharacterized protein</fullName>
    </submittedName>
</protein>